<dbReference type="InterPro" id="IPR058911">
    <property type="entry name" value="DUF8186_C"/>
</dbReference>
<feature type="domain" description="DUF8186" evidence="3">
    <location>
        <begin position="276"/>
        <end position="423"/>
    </location>
</feature>
<name>A0ABU2FFL3_9EURY</name>
<evidence type="ECO:0000313" key="5">
    <source>
        <dbReference type="EMBL" id="MDS0260526.1"/>
    </source>
</evidence>
<protein>
    <submittedName>
        <fullName evidence="5">Uncharacterized protein</fullName>
    </submittedName>
</protein>
<feature type="domain" description="DUF8186" evidence="2">
    <location>
        <begin position="85"/>
        <end position="272"/>
    </location>
</feature>
<evidence type="ECO:0000256" key="1">
    <source>
        <dbReference type="SAM" id="MobiDB-lite"/>
    </source>
</evidence>
<feature type="domain" description="DUF8186" evidence="4">
    <location>
        <begin position="434"/>
        <end position="522"/>
    </location>
</feature>
<dbReference type="RefSeq" id="WP_310920232.1">
    <property type="nucleotide sequence ID" value="NZ_JAMQON010000004.1"/>
</dbReference>
<gene>
    <name evidence="5" type="ORF">NDI56_14060</name>
</gene>
<sequence>MLLAVAVLSLAVGSTAPSEAHPPNETDHGVNESTFWTLWAGDNDSRDLSETNTMESLKLLTDGTDVPLDRPPRAVETWNTGEHSEVPQTGTDAATHPQDTTLSDGAYLQDVGISMVALQPSTRAHLSERVQPLYIAPEGEAHGVIDYRIDVPETRSSGSRTIQWDLRSHEVASVRLRLDGEVLDETRRDTTPTLRYTDLEVGSDSERQLTLEATVSTTLRRTVITEEDTCTDTQTNGTAQNTTEDCRTVRSSSSTLHDDSVTVRDTRQVRIYAFVVSGFKTEYPDGDLGLVTYKSHPWYGVSLPNGEVRGVWRFYSARNPAWDTLTTYRSDGSTTAHSPVHPLQVHAYPIATGPTPWPRATTSLLDVYGETQQAPSLPAQVELDAIEGRYTGSFGIATRAETTNHNLSQMEIIGLVRGTNRSLDPEKFSSVPLSESNLTLEIADRTDERLSVRARLSANDTGEPIETASREGYLVVAGETVETNESGIASVTFSRSEDAVSARYVPGYWWRNVPGYTGDTAVIHTGGTVLQYVDALFRGFVPVAALLLGGYIISRLTSWHFWPPWRGL</sequence>
<dbReference type="Pfam" id="PF26590">
    <property type="entry name" value="DUF8186_M"/>
    <property type="match status" value="1"/>
</dbReference>
<proteinExistence type="predicted"/>
<evidence type="ECO:0000259" key="3">
    <source>
        <dbReference type="Pfam" id="PF26590"/>
    </source>
</evidence>
<dbReference type="Proteomes" id="UP001259659">
    <property type="component" value="Unassembled WGS sequence"/>
</dbReference>
<dbReference type="Pfam" id="PF26591">
    <property type="entry name" value="DUF8186_C"/>
    <property type="match status" value="1"/>
</dbReference>
<organism evidence="5 6">
    <name type="scientific">Haloarcula saliterrae</name>
    <dbReference type="NCBI Taxonomy" id="2950534"/>
    <lineage>
        <taxon>Archaea</taxon>
        <taxon>Methanobacteriati</taxon>
        <taxon>Methanobacteriota</taxon>
        <taxon>Stenosarchaea group</taxon>
        <taxon>Halobacteria</taxon>
        <taxon>Halobacteriales</taxon>
        <taxon>Haloarculaceae</taxon>
        <taxon>Haloarcula</taxon>
    </lineage>
</organism>
<keyword evidence="6" id="KW-1185">Reference proteome</keyword>
<comment type="caution">
    <text evidence="5">The sequence shown here is derived from an EMBL/GenBank/DDBJ whole genome shotgun (WGS) entry which is preliminary data.</text>
</comment>
<dbReference type="EMBL" id="JAMQON010000004">
    <property type="protein sequence ID" value="MDS0260526.1"/>
    <property type="molecule type" value="Genomic_DNA"/>
</dbReference>
<dbReference type="Pfam" id="PF26589">
    <property type="entry name" value="DUF8186"/>
    <property type="match status" value="1"/>
</dbReference>
<reference evidence="5 6" key="1">
    <citation type="submission" date="2022-06" db="EMBL/GenBank/DDBJ databases">
        <title>Haloarcula sp. a new haloarchaeum isolate from saline soil.</title>
        <authorList>
            <person name="Strakova D."/>
            <person name="Galisteo C."/>
            <person name="Sanchez-Porro C."/>
            <person name="Ventosa A."/>
        </authorList>
    </citation>
    <scope>NUCLEOTIDE SEQUENCE [LARGE SCALE GENOMIC DNA]</scope>
    <source>
        <strain evidence="5 6">S1CR25-12</strain>
    </source>
</reference>
<feature type="region of interest" description="Disordered" evidence="1">
    <location>
        <begin position="62"/>
        <end position="97"/>
    </location>
</feature>
<evidence type="ECO:0000259" key="2">
    <source>
        <dbReference type="Pfam" id="PF26589"/>
    </source>
</evidence>
<accession>A0ABU2FFL3</accession>
<dbReference type="InterPro" id="IPR058910">
    <property type="entry name" value="DUF8186_M"/>
</dbReference>
<evidence type="ECO:0000313" key="6">
    <source>
        <dbReference type="Proteomes" id="UP001259659"/>
    </source>
</evidence>
<feature type="compositionally biased region" description="Polar residues" evidence="1">
    <location>
        <begin position="77"/>
        <end position="97"/>
    </location>
</feature>
<dbReference type="InterPro" id="IPR058499">
    <property type="entry name" value="DUF8186"/>
</dbReference>
<evidence type="ECO:0000259" key="4">
    <source>
        <dbReference type="Pfam" id="PF26591"/>
    </source>
</evidence>